<reference evidence="3" key="1">
    <citation type="submission" date="2017-03" db="EMBL/GenBank/DDBJ databases">
        <title>Phytopthora megakarya and P. palmivora, two closely related causual agents of cacao black pod achieved similar genome size and gene model numbers by different mechanisms.</title>
        <authorList>
            <person name="Ali S."/>
            <person name="Shao J."/>
            <person name="Larry D.J."/>
            <person name="Kronmiller B."/>
            <person name="Shen D."/>
            <person name="Strem M.D."/>
            <person name="Melnick R.L."/>
            <person name="Guiltinan M.J."/>
            <person name="Tyler B.M."/>
            <person name="Meinhardt L.W."/>
            <person name="Bailey B.A."/>
        </authorList>
    </citation>
    <scope>NUCLEOTIDE SEQUENCE [LARGE SCALE GENOMIC DNA]</scope>
    <source>
        <strain evidence="3">zdho120</strain>
    </source>
</reference>
<comment type="caution">
    <text evidence="2">The sequence shown here is derived from an EMBL/GenBank/DDBJ whole genome shotgun (WGS) entry which is preliminary data.</text>
</comment>
<sequence>MTMAEIDMTENPRVASSLQTRWRSLQATCNKFAGCYAAIFARNESGKSIEDKIIDAHALYREQNGSAFKSQAVWQVLRYSPKWFESLTSKKGSRKRKEALSGATVATIADQTELERPVGKKMAKKSLDTEASLAALVKKLAHETERKNKLLEDATNEQIMARRLDGMSAMQQRYYKLKQAQILSELEKEFDASS</sequence>
<protein>
    <recommendedName>
        <fullName evidence="1">No apical meristem-associated C-terminal domain-containing protein</fullName>
    </recommendedName>
</protein>
<organism evidence="2 3">
    <name type="scientific">Phytophthora megakarya</name>
    <dbReference type="NCBI Taxonomy" id="4795"/>
    <lineage>
        <taxon>Eukaryota</taxon>
        <taxon>Sar</taxon>
        <taxon>Stramenopiles</taxon>
        <taxon>Oomycota</taxon>
        <taxon>Peronosporomycetes</taxon>
        <taxon>Peronosporales</taxon>
        <taxon>Peronosporaceae</taxon>
        <taxon>Phytophthora</taxon>
    </lineage>
</organism>
<evidence type="ECO:0000259" key="1">
    <source>
        <dbReference type="Pfam" id="PF14303"/>
    </source>
</evidence>
<dbReference type="InterPro" id="IPR029466">
    <property type="entry name" value="NAM-associated_C"/>
</dbReference>
<gene>
    <name evidence="2" type="ORF">PHMEG_00033227</name>
</gene>
<proteinExistence type="predicted"/>
<dbReference type="EMBL" id="NBNE01011557">
    <property type="protein sequence ID" value="OWY96493.1"/>
    <property type="molecule type" value="Genomic_DNA"/>
</dbReference>
<dbReference type="OrthoDB" id="1165905at2759"/>
<evidence type="ECO:0000313" key="2">
    <source>
        <dbReference type="EMBL" id="OWY96493.1"/>
    </source>
</evidence>
<dbReference type="Pfam" id="PF14303">
    <property type="entry name" value="NAM-associated"/>
    <property type="match status" value="1"/>
</dbReference>
<dbReference type="AlphaFoldDB" id="A0A225UU04"/>
<evidence type="ECO:0000313" key="3">
    <source>
        <dbReference type="Proteomes" id="UP000198211"/>
    </source>
</evidence>
<feature type="domain" description="No apical meristem-associated C-terminal" evidence="1">
    <location>
        <begin position="68"/>
        <end position="182"/>
    </location>
</feature>
<dbReference type="STRING" id="4795.A0A225UU04"/>
<dbReference type="Proteomes" id="UP000198211">
    <property type="component" value="Unassembled WGS sequence"/>
</dbReference>
<name>A0A225UU04_9STRA</name>
<keyword evidence="3" id="KW-1185">Reference proteome</keyword>
<dbReference type="PANTHER" id="PTHR45125">
    <property type="entry name" value="F21J9.4-RELATED"/>
    <property type="match status" value="1"/>
</dbReference>
<accession>A0A225UU04</accession>